<protein>
    <submittedName>
        <fullName evidence="2">16S rRNA methyltransferase</fullName>
    </submittedName>
</protein>
<sequence length="227" mass="26518">MLKDDEIIEKLDEKFEIIQKVGGYKYGEDTILLFKLFQASLNKKNIKLLDIGTGNGILPILLSDNEFLSELIGIDIQKENIDRANKALELNKIEKNNIQFECMDIREYKNSNYFDVIISNPPYMDNNGKKINENEHKAISRHEIKLSLSELISNAKRLLKPIGLLYFIHRTHRLVEIIKALDKNDFSVKKIIFIYSARNNKSTMMFVEAIKGKKVKLEIQNYYIYNR</sequence>
<dbReference type="AlphaFoldDB" id="A0A2C6BH48"/>
<dbReference type="GO" id="GO:0008168">
    <property type="term" value="F:methyltransferase activity"/>
    <property type="evidence" value="ECO:0007669"/>
    <property type="project" value="UniProtKB-KW"/>
</dbReference>
<feature type="domain" description="Methyltransferase" evidence="1">
    <location>
        <begin position="43"/>
        <end position="189"/>
    </location>
</feature>
<dbReference type="GO" id="GO:0003676">
    <property type="term" value="F:nucleic acid binding"/>
    <property type="evidence" value="ECO:0007669"/>
    <property type="project" value="InterPro"/>
</dbReference>
<dbReference type="PANTHER" id="PTHR47739">
    <property type="entry name" value="TRNA1(VAL) (ADENINE(37)-N6)-METHYLTRANSFERASE"/>
    <property type="match status" value="1"/>
</dbReference>
<dbReference type="InterPro" id="IPR050210">
    <property type="entry name" value="tRNA_Adenine-N(6)_MTase"/>
</dbReference>
<dbReference type="Gene3D" id="3.40.50.150">
    <property type="entry name" value="Vaccinia Virus protein VP39"/>
    <property type="match status" value="1"/>
</dbReference>
<evidence type="ECO:0000259" key="1">
    <source>
        <dbReference type="Pfam" id="PF13847"/>
    </source>
</evidence>
<dbReference type="Proteomes" id="UP000223525">
    <property type="component" value="Unassembled WGS sequence"/>
</dbReference>
<comment type="caution">
    <text evidence="2">The sequence shown here is derived from an EMBL/GenBank/DDBJ whole genome shotgun (WGS) entry which is preliminary data.</text>
</comment>
<dbReference type="InterPro" id="IPR029063">
    <property type="entry name" value="SAM-dependent_MTases_sf"/>
</dbReference>
<evidence type="ECO:0000313" key="2">
    <source>
        <dbReference type="EMBL" id="PHI03165.1"/>
    </source>
</evidence>
<evidence type="ECO:0000313" key="3">
    <source>
        <dbReference type="Proteomes" id="UP000223525"/>
    </source>
</evidence>
<accession>A0A2C6BH48</accession>
<dbReference type="RefSeq" id="WP_099003308.1">
    <property type="nucleotide sequence ID" value="NZ_CP077158.1"/>
</dbReference>
<dbReference type="SUPFAM" id="SSF53335">
    <property type="entry name" value="S-adenosyl-L-methionine-dependent methyltransferases"/>
    <property type="match status" value="1"/>
</dbReference>
<dbReference type="GO" id="GO:0032259">
    <property type="term" value="P:methylation"/>
    <property type="evidence" value="ECO:0007669"/>
    <property type="project" value="UniProtKB-KW"/>
</dbReference>
<reference evidence="2 3" key="1">
    <citation type="submission" date="2017-06" db="EMBL/GenBank/DDBJ databases">
        <title>Draft genome sequence of Fusobacterium nucleatum subsp. polymorphum KCOM 1248 (=ChDC F113).</title>
        <authorList>
            <person name="Kook J.-K."/>
            <person name="Park S.-N."/>
            <person name="Lim Y.K."/>
            <person name="Roh H."/>
        </authorList>
    </citation>
    <scope>NUCLEOTIDE SEQUENCE [LARGE SCALE GENOMIC DNA]</scope>
    <source>
        <strain evidence="3">KCOM 1248 (ChDC F113)</strain>
    </source>
</reference>
<gene>
    <name evidence="2" type="ORF">CA836_12015</name>
</gene>
<dbReference type="PANTHER" id="PTHR47739:SF1">
    <property type="entry name" value="TRNA1(VAL) (ADENINE(37)-N6)-METHYLTRANSFERASE"/>
    <property type="match status" value="1"/>
</dbReference>
<dbReference type="Pfam" id="PF13847">
    <property type="entry name" value="Methyltransf_31"/>
    <property type="match status" value="1"/>
</dbReference>
<dbReference type="EMBL" id="NIRK01000001">
    <property type="protein sequence ID" value="PHI03165.1"/>
    <property type="molecule type" value="Genomic_DNA"/>
</dbReference>
<organism evidence="2 3">
    <name type="scientific">Fusobacterium nucleatum subsp. polymorphum</name>
    <name type="common">Fusobacterium polymorphum</name>
    <dbReference type="NCBI Taxonomy" id="76857"/>
    <lineage>
        <taxon>Bacteria</taxon>
        <taxon>Fusobacteriati</taxon>
        <taxon>Fusobacteriota</taxon>
        <taxon>Fusobacteriia</taxon>
        <taxon>Fusobacteriales</taxon>
        <taxon>Fusobacteriaceae</taxon>
        <taxon>Fusobacterium</taxon>
    </lineage>
</organism>
<name>A0A2C6BH48_FUSNP</name>
<keyword evidence="2" id="KW-0489">Methyltransferase</keyword>
<dbReference type="CDD" id="cd02440">
    <property type="entry name" value="AdoMet_MTases"/>
    <property type="match status" value="1"/>
</dbReference>
<dbReference type="PROSITE" id="PS00092">
    <property type="entry name" value="N6_MTASE"/>
    <property type="match status" value="1"/>
</dbReference>
<proteinExistence type="predicted"/>
<dbReference type="InterPro" id="IPR025714">
    <property type="entry name" value="Methyltranfer_dom"/>
</dbReference>
<dbReference type="InterPro" id="IPR002052">
    <property type="entry name" value="DNA_methylase_N6_adenine_CS"/>
</dbReference>
<keyword evidence="2" id="KW-0808">Transferase</keyword>